<organism evidence="1 2">
    <name type="scientific">Shewanella woodyi (strain ATCC 51908 / MS32)</name>
    <dbReference type="NCBI Taxonomy" id="392500"/>
    <lineage>
        <taxon>Bacteria</taxon>
        <taxon>Pseudomonadati</taxon>
        <taxon>Pseudomonadota</taxon>
        <taxon>Gammaproteobacteria</taxon>
        <taxon>Alteromonadales</taxon>
        <taxon>Shewanellaceae</taxon>
        <taxon>Shewanella</taxon>
    </lineage>
</organism>
<name>B1KQ32_SHEWM</name>
<dbReference type="AlphaFoldDB" id="B1KQ32"/>
<sequence>MKELILTPLKNENRGGDIIRSCSISRLNEGKEETSSQILWFQFPKVTEAPASDDCDSYLLSMLLEGMKENRKIIVKGSVSLELLSNLVELQSAWNKWLPKKYNVVDIEVDLIREPELRKKGAVCAFSGGVDATFSVWRHSQKKHSYRSQQINLCALIHGFDIPLTEQKAFDNAFIRAEKTLLDLELKLVQIKTNYREISKVLWPHSHALALVAALNQLKYQAGTGLIGSSESYDSLVIPWGSSPITDHLLSSDEFTVIHDGASHNRTEKVSEIAEWTTGANNLRVCWEGDVKDKNCGKCEKCIRTKLNFLACGFSIPKCFPTDTNLTEQIIKLKFRNDVERTEWAEIIKHADKNNIKADWKKAANTVIKRKSWYNFIKLK</sequence>
<evidence type="ECO:0000313" key="2">
    <source>
        <dbReference type="Proteomes" id="UP000002168"/>
    </source>
</evidence>
<protein>
    <submittedName>
        <fullName evidence="1">Uncharacterized protein</fullName>
    </submittedName>
</protein>
<dbReference type="HOGENOM" id="CLU_045822_0_0_6"/>
<evidence type="ECO:0000313" key="1">
    <source>
        <dbReference type="EMBL" id="ACA89145.1"/>
    </source>
</evidence>
<proteinExistence type="predicted"/>
<dbReference type="eggNOG" id="ENOG5031ARV">
    <property type="taxonomic scope" value="Bacteria"/>
</dbReference>
<reference evidence="1 2" key="1">
    <citation type="submission" date="2008-02" db="EMBL/GenBank/DDBJ databases">
        <title>Complete sequence of Shewanella woodyi ATCC 51908.</title>
        <authorList>
            <consortium name="US DOE Joint Genome Institute"/>
            <person name="Copeland A."/>
            <person name="Lucas S."/>
            <person name="Lapidus A."/>
            <person name="Glavina del Rio T."/>
            <person name="Dalin E."/>
            <person name="Tice H."/>
            <person name="Bruce D."/>
            <person name="Goodwin L."/>
            <person name="Pitluck S."/>
            <person name="Sims D."/>
            <person name="Brettin T."/>
            <person name="Detter J.C."/>
            <person name="Han C."/>
            <person name="Kuske C.R."/>
            <person name="Schmutz J."/>
            <person name="Larimer F."/>
            <person name="Land M."/>
            <person name="Hauser L."/>
            <person name="Kyrpides N."/>
            <person name="Lykidis A."/>
            <person name="Zhao J.-S."/>
            <person name="Richardson P."/>
        </authorList>
    </citation>
    <scope>NUCLEOTIDE SEQUENCE [LARGE SCALE GENOMIC DNA]</scope>
    <source>
        <strain evidence="2">ATCC 51908 / MS32</strain>
    </source>
</reference>
<dbReference type="RefSeq" id="WP_012327462.1">
    <property type="nucleotide sequence ID" value="NC_010506.1"/>
</dbReference>
<keyword evidence="2" id="KW-1185">Reference proteome</keyword>
<dbReference type="EMBL" id="CP000961">
    <property type="protein sequence ID" value="ACA89145.1"/>
    <property type="molecule type" value="Genomic_DNA"/>
</dbReference>
<accession>B1KQ32</accession>
<gene>
    <name evidence="1" type="ordered locus">Swoo_4896</name>
</gene>
<dbReference type="KEGG" id="swd:Swoo_4896"/>
<dbReference type="Proteomes" id="UP000002168">
    <property type="component" value="Chromosome"/>
</dbReference>